<dbReference type="GO" id="GO:0005471">
    <property type="term" value="F:ATP:ADP antiporter activity"/>
    <property type="evidence" value="ECO:0007669"/>
    <property type="project" value="UniProtKB-UniRule"/>
</dbReference>
<dbReference type="PRINTS" id="PR00926">
    <property type="entry name" value="MITOCARRIER"/>
</dbReference>
<sequence length="172" mass="19495">GFFRFWRGNLVNLIRYFPTQPLNFAFKDKYRFLSNSVFQFWKWFLANLASGRAAGATSVCVVYLLDFAQTRLVADIGKGAAERQFQGLGDSINKIAKTDGLPGLYEGFGVSVEGIILYRASYFGCYYTIKGLLPHPKQTPFILSFFIAQVVTTCSGMLSYPFDTVRRRVMMQ</sequence>
<evidence type="ECO:0000256" key="6">
    <source>
        <dbReference type="ARBA" id="ARBA00022692"/>
    </source>
</evidence>
<proteinExistence type="inferred from homology"/>
<evidence type="ECO:0000256" key="13">
    <source>
        <dbReference type="PROSITE-ProRule" id="PRU00282"/>
    </source>
</evidence>
<dbReference type="AlphaFoldDB" id="A0A7K8UID7"/>
<evidence type="ECO:0000256" key="3">
    <source>
        <dbReference type="ARBA" id="ARBA00011245"/>
    </source>
</evidence>
<feature type="non-terminal residue" evidence="16">
    <location>
        <position position="172"/>
    </location>
</feature>
<dbReference type="PANTHER" id="PTHR45635">
    <property type="entry name" value="ADP,ATP CARRIER PROTEIN 1-RELATED-RELATED"/>
    <property type="match status" value="1"/>
</dbReference>
<dbReference type="InterPro" id="IPR018108">
    <property type="entry name" value="MCP_transmembrane"/>
</dbReference>
<gene>
    <name evidence="16" type="primary">Slc25a31</name>
    <name evidence="16" type="ORF">OCEOCE_R05424</name>
</gene>
<keyword evidence="6 13" id="KW-0812">Transmembrane</keyword>
<comment type="subcellular location">
    <subcellularLocation>
        <location evidence="15">Membrane</location>
        <topology evidence="15">Multi-pass membrane protein</topology>
    </subcellularLocation>
    <subcellularLocation>
        <location evidence="1">Mitochondrion inner membrane</location>
        <topology evidence="1">Multi-pass membrane protein</topology>
    </subcellularLocation>
</comment>
<keyword evidence="9 15" id="KW-1133">Transmembrane helix</keyword>
<dbReference type="SUPFAM" id="SSF103506">
    <property type="entry name" value="Mitochondrial carrier"/>
    <property type="match status" value="1"/>
</dbReference>
<organism evidence="16 17">
    <name type="scientific">Oceanites oceanicus</name>
    <name type="common">Wilson's storm petrel</name>
    <name type="synonym">Procellaria oceanica</name>
    <dbReference type="NCBI Taxonomy" id="79653"/>
    <lineage>
        <taxon>Eukaryota</taxon>
        <taxon>Metazoa</taxon>
        <taxon>Chordata</taxon>
        <taxon>Craniata</taxon>
        <taxon>Vertebrata</taxon>
        <taxon>Euteleostomi</taxon>
        <taxon>Archelosauria</taxon>
        <taxon>Archosauria</taxon>
        <taxon>Dinosauria</taxon>
        <taxon>Saurischia</taxon>
        <taxon>Theropoda</taxon>
        <taxon>Coelurosauria</taxon>
        <taxon>Aves</taxon>
        <taxon>Neognathae</taxon>
        <taxon>Neoaves</taxon>
        <taxon>Aequornithes</taxon>
        <taxon>Procellariiformes</taxon>
        <taxon>Hydrobatidae</taxon>
        <taxon>Oceanites</taxon>
    </lineage>
</organism>
<keyword evidence="10" id="KW-0496">Mitochondrion</keyword>
<dbReference type="InterPro" id="IPR002067">
    <property type="entry name" value="MCP"/>
</dbReference>
<evidence type="ECO:0000256" key="12">
    <source>
        <dbReference type="ARBA" id="ARBA00024169"/>
    </source>
</evidence>
<dbReference type="PROSITE" id="PS50920">
    <property type="entry name" value="SOLCAR"/>
    <property type="match status" value="2"/>
</dbReference>
<feature type="repeat" description="Solcar" evidence="13">
    <location>
        <begin position="42"/>
        <end position="132"/>
    </location>
</feature>
<evidence type="ECO:0000256" key="9">
    <source>
        <dbReference type="ARBA" id="ARBA00022989"/>
    </source>
</evidence>
<feature type="repeat" description="Solcar" evidence="13">
    <location>
        <begin position="1"/>
        <end position="33"/>
    </location>
</feature>
<dbReference type="Proteomes" id="UP000569728">
    <property type="component" value="Unassembled WGS sequence"/>
</dbReference>
<evidence type="ECO:0000256" key="5">
    <source>
        <dbReference type="ARBA" id="ARBA00022449"/>
    </source>
</evidence>
<evidence type="ECO:0000256" key="2">
    <source>
        <dbReference type="ARBA" id="ARBA00006375"/>
    </source>
</evidence>
<comment type="subunit">
    <text evidence="3 15">Monomer.</text>
</comment>
<dbReference type="GO" id="GO:1901029">
    <property type="term" value="P:negative regulation of mitochondrial outer membrane permeabilization involved in apoptotic signaling pathway"/>
    <property type="evidence" value="ECO:0007669"/>
    <property type="project" value="TreeGrafter"/>
</dbReference>
<dbReference type="GO" id="GO:1990544">
    <property type="term" value="P:mitochondrial ATP transmembrane transport"/>
    <property type="evidence" value="ECO:0007669"/>
    <property type="project" value="InterPro"/>
</dbReference>
<dbReference type="Gene3D" id="1.50.40.10">
    <property type="entry name" value="Mitochondrial carrier domain"/>
    <property type="match status" value="1"/>
</dbReference>
<comment type="catalytic activity">
    <reaction evidence="12">
        <text>H(+)(in) = H(+)(out)</text>
        <dbReference type="Rhea" id="RHEA:34979"/>
        <dbReference type="ChEBI" id="CHEBI:15378"/>
    </reaction>
</comment>
<evidence type="ECO:0000256" key="1">
    <source>
        <dbReference type="ARBA" id="ARBA00004448"/>
    </source>
</evidence>
<dbReference type="GO" id="GO:0140021">
    <property type="term" value="P:mitochondrial ADP transmembrane transport"/>
    <property type="evidence" value="ECO:0007669"/>
    <property type="project" value="InterPro"/>
</dbReference>
<evidence type="ECO:0000313" key="16">
    <source>
        <dbReference type="EMBL" id="NXF54135.1"/>
    </source>
</evidence>
<keyword evidence="4 14" id="KW-0813">Transport</keyword>
<comment type="function">
    <text evidence="15">Catalyzes the exchange of ADP and ATP across the membrane.</text>
</comment>
<dbReference type="Pfam" id="PF00153">
    <property type="entry name" value="Mito_carr"/>
    <property type="match status" value="2"/>
</dbReference>
<feature type="transmembrane region" description="Helical" evidence="15">
    <location>
        <begin position="141"/>
        <end position="162"/>
    </location>
</feature>
<dbReference type="InterPro" id="IPR023395">
    <property type="entry name" value="MCP_dom_sf"/>
</dbReference>
<evidence type="ECO:0000256" key="14">
    <source>
        <dbReference type="RuleBase" id="RU000488"/>
    </source>
</evidence>
<evidence type="ECO:0000256" key="4">
    <source>
        <dbReference type="ARBA" id="ARBA00022448"/>
    </source>
</evidence>
<dbReference type="InterPro" id="IPR002113">
    <property type="entry name" value="ADT_euk_type"/>
</dbReference>
<name>A0A7K8UID7_OCEOC</name>
<evidence type="ECO:0000313" key="17">
    <source>
        <dbReference type="Proteomes" id="UP000569728"/>
    </source>
</evidence>
<dbReference type="EMBL" id="VWZA01002886">
    <property type="protein sequence ID" value="NXF54135.1"/>
    <property type="molecule type" value="Genomic_DNA"/>
</dbReference>
<protein>
    <recommendedName>
        <fullName evidence="15">ADP/ATP translocase</fullName>
    </recommendedName>
    <alternativeName>
        <fullName evidence="15">ADP,ATP carrier protein</fullName>
    </alternativeName>
</protein>
<feature type="non-terminal residue" evidence="16">
    <location>
        <position position="1"/>
    </location>
</feature>
<dbReference type="PRINTS" id="PR00927">
    <property type="entry name" value="ADPTRNSLCASE"/>
</dbReference>
<evidence type="ECO:0000256" key="7">
    <source>
        <dbReference type="ARBA" id="ARBA00022737"/>
    </source>
</evidence>
<keyword evidence="8" id="KW-0999">Mitochondrion inner membrane</keyword>
<dbReference type="OrthoDB" id="270584at2759"/>
<dbReference type="GO" id="GO:0005743">
    <property type="term" value="C:mitochondrial inner membrane"/>
    <property type="evidence" value="ECO:0007669"/>
    <property type="project" value="UniProtKB-SubCell"/>
</dbReference>
<keyword evidence="5" id="KW-0050">Antiport</keyword>
<evidence type="ECO:0000256" key="10">
    <source>
        <dbReference type="ARBA" id="ARBA00023128"/>
    </source>
</evidence>
<reference evidence="16 17" key="1">
    <citation type="submission" date="2019-09" db="EMBL/GenBank/DDBJ databases">
        <title>Bird 10,000 Genomes (B10K) Project - Family phase.</title>
        <authorList>
            <person name="Zhang G."/>
        </authorList>
    </citation>
    <scope>NUCLEOTIDE SEQUENCE [LARGE SCALE GENOMIC DNA]</scope>
    <source>
        <strain evidence="16">B10K-CU-031-11</strain>
        <tissue evidence="16">Muscle</tissue>
    </source>
</reference>
<accession>A0A7K8UID7</accession>
<evidence type="ECO:0000256" key="11">
    <source>
        <dbReference type="ARBA" id="ARBA00023136"/>
    </source>
</evidence>
<keyword evidence="7" id="KW-0677">Repeat</keyword>
<keyword evidence="11 13" id="KW-0472">Membrane</keyword>
<evidence type="ECO:0000256" key="8">
    <source>
        <dbReference type="ARBA" id="ARBA00022792"/>
    </source>
</evidence>
<comment type="caution">
    <text evidence="16">The sequence shown here is derived from an EMBL/GenBank/DDBJ whole genome shotgun (WGS) entry which is preliminary data.</text>
</comment>
<dbReference type="PANTHER" id="PTHR45635:SF40">
    <property type="entry name" value="ADP_ATP TRANSLOCASE 4"/>
    <property type="match status" value="1"/>
</dbReference>
<comment type="caution">
    <text evidence="15">Lacks conserved residue(s) required for the propagation of feature annotation.</text>
</comment>
<keyword evidence="17" id="KW-1185">Reference proteome</keyword>
<evidence type="ECO:0000256" key="15">
    <source>
        <dbReference type="RuleBase" id="RU368008"/>
    </source>
</evidence>
<comment type="similarity">
    <text evidence="2 14">Belongs to the mitochondrial carrier (TC 2.A.29) family.</text>
</comment>